<gene>
    <name evidence="1" type="ORF">RM543_17160</name>
</gene>
<dbReference type="InterPro" id="IPR007709">
    <property type="entry name" value="N-FG_amidohydro"/>
</dbReference>
<protein>
    <submittedName>
        <fullName evidence="1">N-formylglutamate amidohydrolase</fullName>
    </submittedName>
</protein>
<reference evidence="1 2" key="1">
    <citation type="submission" date="2023-09" db="EMBL/GenBank/DDBJ databases">
        <authorList>
            <person name="Rey-Velasco X."/>
        </authorList>
    </citation>
    <scope>NUCLEOTIDE SEQUENCE [LARGE SCALE GENOMIC DNA]</scope>
    <source>
        <strain evidence="1 2">F158</strain>
    </source>
</reference>
<dbReference type="SUPFAM" id="SSF53187">
    <property type="entry name" value="Zn-dependent exopeptidases"/>
    <property type="match status" value="1"/>
</dbReference>
<comment type="caution">
    <text evidence="1">The sequence shown here is derived from an EMBL/GenBank/DDBJ whole genome shotgun (WGS) entry which is preliminary data.</text>
</comment>
<dbReference type="Pfam" id="PF05013">
    <property type="entry name" value="FGase"/>
    <property type="match status" value="1"/>
</dbReference>
<dbReference type="Gene3D" id="3.40.630.40">
    <property type="entry name" value="Zn-dependent exopeptidases"/>
    <property type="match status" value="1"/>
</dbReference>
<dbReference type="EMBL" id="JAVRHL010000004">
    <property type="protein sequence ID" value="MDT0684413.1"/>
    <property type="molecule type" value="Genomic_DNA"/>
</dbReference>
<sequence>MTQAPFRIERPTRSTTATIFASPHSGRDYPSSFLRQVILDELSVRSSEDAFMDELVSAAPSCGATLIAANVPRAFIDLNRGPDELDPGVVQNVRGSGHNPRIGSGLGVIPRVVSNGRAIYRGKIELTEAKARIADFWQPYHAALTAEIESAKRAHGVAILFDMHSMPHEAIDSGLRAKGSPPQVVLGNRFGAACGGDIIERIEAIFREEGFRVALNVPFAGAYVTQQYGRPARNQHAVQIEIDRSLYMDEAQIEKGPEFDAFRERMSGIIRKLADLGRPEHSVPLAAE</sequence>
<evidence type="ECO:0000313" key="1">
    <source>
        <dbReference type="EMBL" id="MDT0684413.1"/>
    </source>
</evidence>
<organism evidence="1 2">
    <name type="scientific">Tropicimonas omnivorans</name>
    <dbReference type="NCBI Taxonomy" id="3075590"/>
    <lineage>
        <taxon>Bacteria</taxon>
        <taxon>Pseudomonadati</taxon>
        <taxon>Pseudomonadota</taxon>
        <taxon>Alphaproteobacteria</taxon>
        <taxon>Rhodobacterales</taxon>
        <taxon>Roseobacteraceae</taxon>
        <taxon>Tropicimonas</taxon>
    </lineage>
</organism>
<dbReference type="Proteomes" id="UP001265259">
    <property type="component" value="Unassembled WGS sequence"/>
</dbReference>
<dbReference type="RefSeq" id="WP_311693895.1">
    <property type="nucleotide sequence ID" value="NZ_JAVRHL010000004.1"/>
</dbReference>
<name>A0ABU3DL16_9RHOB</name>
<accession>A0ABU3DL16</accession>
<keyword evidence="2" id="KW-1185">Reference proteome</keyword>
<evidence type="ECO:0000313" key="2">
    <source>
        <dbReference type="Proteomes" id="UP001265259"/>
    </source>
</evidence>
<proteinExistence type="predicted"/>